<name>A0A6J7E5L4_9ZZZZ</name>
<dbReference type="NCBIfam" id="NF006762">
    <property type="entry name" value="PRK09283.1"/>
    <property type="match status" value="1"/>
</dbReference>
<dbReference type="PANTHER" id="PTHR11458:SF0">
    <property type="entry name" value="DELTA-AMINOLEVULINIC ACID DEHYDRATASE"/>
    <property type="match status" value="1"/>
</dbReference>
<evidence type="ECO:0000313" key="10">
    <source>
        <dbReference type="EMBL" id="CAB4877961.1"/>
    </source>
</evidence>
<evidence type="ECO:0000256" key="9">
    <source>
        <dbReference type="ARBA" id="ARBA00047651"/>
    </source>
</evidence>
<sequence>MPGVSRLDLDALAAFGAEAAEAGLGGILLFGVPATKDPTGTSASADDGIVQQGLRRLRSESGTDLVLIADTCLCAYTDHGHCGVLNSAGDVDNDATLPLLAQTAVSQAAAGADIVAPSDMMDGRVGAIRSALDASGQSDIAVMSYAVKHASAFYGPFREAAGSSPQEGDRRGYQMDPANSGEALREAWLDVEEGADALIVKPAITNLDLIYQVSEECGLPVSGYAVSGEYAMIESAAAAGQLDRQGAVLESLTAIRRAGAGTIITYHALEAASWLRAR</sequence>
<dbReference type="EMBL" id="CAFBLU010000019">
    <property type="protein sequence ID" value="CAB4877961.1"/>
    <property type="molecule type" value="Genomic_DNA"/>
</dbReference>
<evidence type="ECO:0000256" key="5">
    <source>
        <dbReference type="ARBA" id="ARBA00023133"/>
    </source>
</evidence>
<gene>
    <name evidence="10" type="ORF">UFOPK3444_01137</name>
</gene>
<dbReference type="Pfam" id="PF00490">
    <property type="entry name" value="ALAD"/>
    <property type="match status" value="1"/>
</dbReference>
<protein>
    <recommendedName>
        <fullName evidence="4">Delta-aminolevulinic acid dehydratase</fullName>
        <ecNumber evidence="3">4.2.1.24</ecNumber>
    </recommendedName>
    <alternativeName>
        <fullName evidence="8">Porphobilinogen synthase</fullName>
    </alternativeName>
</protein>
<organism evidence="10">
    <name type="scientific">freshwater metagenome</name>
    <dbReference type="NCBI Taxonomy" id="449393"/>
    <lineage>
        <taxon>unclassified sequences</taxon>
        <taxon>metagenomes</taxon>
        <taxon>ecological metagenomes</taxon>
    </lineage>
</organism>
<dbReference type="SUPFAM" id="SSF51569">
    <property type="entry name" value="Aldolase"/>
    <property type="match status" value="1"/>
</dbReference>
<evidence type="ECO:0000256" key="4">
    <source>
        <dbReference type="ARBA" id="ARBA00020771"/>
    </source>
</evidence>
<evidence type="ECO:0000256" key="2">
    <source>
        <dbReference type="ARBA" id="ARBA00008055"/>
    </source>
</evidence>
<accession>A0A6J7E5L4</accession>
<reference evidence="10" key="1">
    <citation type="submission" date="2020-05" db="EMBL/GenBank/DDBJ databases">
        <authorList>
            <person name="Chiriac C."/>
            <person name="Salcher M."/>
            <person name="Ghai R."/>
            <person name="Kavagutti S V."/>
        </authorList>
    </citation>
    <scope>NUCLEOTIDE SEQUENCE</scope>
</reference>
<evidence type="ECO:0000256" key="7">
    <source>
        <dbReference type="ARBA" id="ARBA00023244"/>
    </source>
</evidence>
<evidence type="ECO:0000256" key="1">
    <source>
        <dbReference type="ARBA" id="ARBA00004694"/>
    </source>
</evidence>
<comment type="catalytic activity">
    <reaction evidence="9">
        <text>2 5-aminolevulinate = porphobilinogen + 2 H2O + H(+)</text>
        <dbReference type="Rhea" id="RHEA:24064"/>
        <dbReference type="ChEBI" id="CHEBI:15377"/>
        <dbReference type="ChEBI" id="CHEBI:15378"/>
        <dbReference type="ChEBI" id="CHEBI:58126"/>
        <dbReference type="ChEBI" id="CHEBI:356416"/>
        <dbReference type="EC" id="4.2.1.24"/>
    </reaction>
</comment>
<dbReference type="GO" id="GO:0006782">
    <property type="term" value="P:protoporphyrinogen IX biosynthetic process"/>
    <property type="evidence" value="ECO:0007669"/>
    <property type="project" value="UniProtKB-UniPathway"/>
</dbReference>
<evidence type="ECO:0000256" key="8">
    <source>
        <dbReference type="ARBA" id="ARBA00032837"/>
    </source>
</evidence>
<dbReference type="InterPro" id="IPR013785">
    <property type="entry name" value="Aldolase_TIM"/>
</dbReference>
<evidence type="ECO:0000256" key="3">
    <source>
        <dbReference type="ARBA" id="ARBA00012053"/>
    </source>
</evidence>
<dbReference type="PANTHER" id="PTHR11458">
    <property type="entry name" value="DELTA-AMINOLEVULINIC ACID DEHYDRATASE"/>
    <property type="match status" value="1"/>
</dbReference>
<dbReference type="EC" id="4.2.1.24" evidence="3"/>
<dbReference type="GO" id="GO:0005829">
    <property type="term" value="C:cytosol"/>
    <property type="evidence" value="ECO:0007669"/>
    <property type="project" value="TreeGrafter"/>
</dbReference>
<dbReference type="FunFam" id="3.20.20.70:FF:000019">
    <property type="entry name" value="Delta-aminolevulinic acid dehydratase"/>
    <property type="match status" value="1"/>
</dbReference>
<dbReference type="AlphaFoldDB" id="A0A6J7E5L4"/>
<comment type="pathway">
    <text evidence="1">Porphyrin-containing compound metabolism; protoporphyrin-IX biosynthesis; coproporphyrinogen-III from 5-aminolevulinate: step 1/4.</text>
</comment>
<keyword evidence="6" id="KW-0456">Lyase</keyword>
<keyword evidence="7" id="KW-0627">Porphyrin biosynthesis</keyword>
<proteinExistence type="inferred from homology"/>
<dbReference type="InterPro" id="IPR001731">
    <property type="entry name" value="ALAD"/>
</dbReference>
<dbReference type="GO" id="GO:0004655">
    <property type="term" value="F:porphobilinogen synthase activity"/>
    <property type="evidence" value="ECO:0007669"/>
    <property type="project" value="UniProtKB-EC"/>
</dbReference>
<dbReference type="UniPathway" id="UPA00251">
    <property type="reaction ID" value="UER00318"/>
</dbReference>
<dbReference type="PRINTS" id="PR00144">
    <property type="entry name" value="DALDHYDRTASE"/>
</dbReference>
<evidence type="ECO:0000256" key="6">
    <source>
        <dbReference type="ARBA" id="ARBA00023239"/>
    </source>
</evidence>
<keyword evidence="5" id="KW-0350">Heme biosynthesis</keyword>
<comment type="similarity">
    <text evidence="2">Belongs to the ALAD family.</text>
</comment>
<dbReference type="GO" id="GO:0008270">
    <property type="term" value="F:zinc ion binding"/>
    <property type="evidence" value="ECO:0007669"/>
    <property type="project" value="TreeGrafter"/>
</dbReference>
<dbReference type="Gene3D" id="3.20.20.70">
    <property type="entry name" value="Aldolase class I"/>
    <property type="match status" value="1"/>
</dbReference>
<dbReference type="SMART" id="SM01004">
    <property type="entry name" value="ALAD"/>
    <property type="match status" value="1"/>
</dbReference>